<protein>
    <submittedName>
        <fullName evidence="3">DUF4190 domain-containing protein</fullName>
    </submittedName>
</protein>
<feature type="transmembrane region" description="Helical" evidence="2">
    <location>
        <begin position="204"/>
        <end position="230"/>
    </location>
</feature>
<evidence type="ECO:0000313" key="3">
    <source>
        <dbReference type="EMBL" id="HIW80926.1"/>
    </source>
</evidence>
<gene>
    <name evidence="3" type="ORF">H9742_05250</name>
</gene>
<evidence type="ECO:0000256" key="1">
    <source>
        <dbReference type="SAM" id="MobiDB-lite"/>
    </source>
</evidence>
<proteinExistence type="predicted"/>
<sequence>MARFVQDLALNKPDDFVYFIMNDYLQKNGFVMSDWKGEPAYKAGDGVMEGYKYLKWSYGNGMFHLEAWLRGSFGGEMDLDGFVGCLMKKPYKANIMELLSVLQQPLPQQPVSAGNQAQGGEQAQEAAAQGGQAPFQNGPMPNVIPVKTVDHYKAAQTALILGILSIVIGLFIPLAGIILSCIGFSRARMGQSSSKADMAKAGKICCIVGIALSAGIWLLNLFLSVLQVALL</sequence>
<feature type="transmembrane region" description="Helical" evidence="2">
    <location>
        <begin position="158"/>
        <end position="184"/>
    </location>
</feature>
<reference evidence="3" key="2">
    <citation type="submission" date="2021-04" db="EMBL/GenBank/DDBJ databases">
        <authorList>
            <person name="Gilroy R."/>
        </authorList>
    </citation>
    <scope>NUCLEOTIDE SEQUENCE</scope>
    <source>
        <strain evidence="3">CHK195-6426</strain>
    </source>
</reference>
<accession>A0A9D1UBV6</accession>
<dbReference type="Proteomes" id="UP000824265">
    <property type="component" value="Unassembled WGS sequence"/>
</dbReference>
<dbReference type="AlphaFoldDB" id="A0A9D1UBV6"/>
<reference evidence="3" key="1">
    <citation type="journal article" date="2021" name="PeerJ">
        <title>Extensive microbial diversity within the chicken gut microbiome revealed by metagenomics and culture.</title>
        <authorList>
            <person name="Gilroy R."/>
            <person name="Ravi A."/>
            <person name="Getino M."/>
            <person name="Pursley I."/>
            <person name="Horton D.L."/>
            <person name="Alikhan N.F."/>
            <person name="Baker D."/>
            <person name="Gharbi K."/>
            <person name="Hall N."/>
            <person name="Watson M."/>
            <person name="Adriaenssens E.M."/>
            <person name="Foster-Nyarko E."/>
            <person name="Jarju S."/>
            <person name="Secka A."/>
            <person name="Antonio M."/>
            <person name="Oren A."/>
            <person name="Chaudhuri R.R."/>
            <person name="La Ragione R."/>
            <person name="Hildebrand F."/>
            <person name="Pallen M.J."/>
        </authorList>
    </citation>
    <scope>NUCLEOTIDE SEQUENCE</scope>
    <source>
        <strain evidence="3">CHK195-6426</strain>
    </source>
</reference>
<dbReference type="RefSeq" id="WP_318704999.1">
    <property type="nucleotide sequence ID" value="NZ_CALWMU010000046.1"/>
</dbReference>
<organism evidence="3 4">
    <name type="scientific">Candidatus Acetatifactor stercoripullorum</name>
    <dbReference type="NCBI Taxonomy" id="2838414"/>
    <lineage>
        <taxon>Bacteria</taxon>
        <taxon>Bacillati</taxon>
        <taxon>Bacillota</taxon>
        <taxon>Clostridia</taxon>
        <taxon>Lachnospirales</taxon>
        <taxon>Lachnospiraceae</taxon>
        <taxon>Acetatifactor</taxon>
    </lineage>
</organism>
<dbReference type="EMBL" id="DXGH01000029">
    <property type="protein sequence ID" value="HIW80926.1"/>
    <property type="molecule type" value="Genomic_DNA"/>
</dbReference>
<keyword evidence="2" id="KW-0472">Membrane</keyword>
<keyword evidence="2" id="KW-1133">Transmembrane helix</keyword>
<name>A0A9D1UBV6_9FIRM</name>
<feature type="region of interest" description="Disordered" evidence="1">
    <location>
        <begin position="110"/>
        <end position="131"/>
    </location>
</feature>
<comment type="caution">
    <text evidence="3">The sequence shown here is derived from an EMBL/GenBank/DDBJ whole genome shotgun (WGS) entry which is preliminary data.</text>
</comment>
<keyword evidence="2" id="KW-0812">Transmembrane</keyword>
<evidence type="ECO:0000313" key="4">
    <source>
        <dbReference type="Proteomes" id="UP000824265"/>
    </source>
</evidence>
<evidence type="ECO:0000256" key="2">
    <source>
        <dbReference type="SAM" id="Phobius"/>
    </source>
</evidence>